<evidence type="ECO:0000259" key="7">
    <source>
        <dbReference type="PROSITE" id="PS50850"/>
    </source>
</evidence>
<dbReference type="InterPro" id="IPR005829">
    <property type="entry name" value="Sugar_transporter_CS"/>
</dbReference>
<dbReference type="RefSeq" id="WP_047810642.1">
    <property type="nucleotide sequence ID" value="NZ_LDZY01000009.1"/>
</dbReference>
<dbReference type="PATRIC" id="fig|476652.3.peg.2949"/>
<protein>
    <submittedName>
        <fullName evidence="8">Putative niacin/nicotinamide transporter NaiP</fullName>
    </submittedName>
</protein>
<evidence type="ECO:0000313" key="9">
    <source>
        <dbReference type="Proteomes" id="UP000036356"/>
    </source>
</evidence>
<dbReference type="InterPro" id="IPR020846">
    <property type="entry name" value="MFS_dom"/>
</dbReference>
<evidence type="ECO:0000256" key="5">
    <source>
        <dbReference type="ARBA" id="ARBA00023136"/>
    </source>
</evidence>
<dbReference type="InterPro" id="IPR036259">
    <property type="entry name" value="MFS_trans_sf"/>
</dbReference>
<dbReference type="GO" id="GO:0005886">
    <property type="term" value="C:plasma membrane"/>
    <property type="evidence" value="ECO:0007669"/>
    <property type="project" value="UniProtKB-SubCell"/>
</dbReference>
<dbReference type="Pfam" id="PF00083">
    <property type="entry name" value="Sugar_tr"/>
    <property type="match status" value="1"/>
</dbReference>
<evidence type="ECO:0000313" key="8">
    <source>
        <dbReference type="EMBL" id="KLU65261.1"/>
    </source>
</evidence>
<evidence type="ECO:0000256" key="3">
    <source>
        <dbReference type="ARBA" id="ARBA00022692"/>
    </source>
</evidence>
<feature type="transmembrane region" description="Helical" evidence="6">
    <location>
        <begin position="304"/>
        <end position="323"/>
    </location>
</feature>
<feature type="transmembrane region" description="Helical" evidence="6">
    <location>
        <begin position="184"/>
        <end position="203"/>
    </location>
</feature>
<feature type="transmembrane region" description="Helical" evidence="6">
    <location>
        <begin position="250"/>
        <end position="275"/>
    </location>
</feature>
<comment type="subcellular location">
    <subcellularLocation>
        <location evidence="1">Cell membrane</location>
        <topology evidence="1">Multi-pass membrane protein</topology>
    </subcellularLocation>
</comment>
<evidence type="ECO:0000256" key="4">
    <source>
        <dbReference type="ARBA" id="ARBA00022989"/>
    </source>
</evidence>
<proteinExistence type="predicted"/>
<feature type="transmembrane region" description="Helical" evidence="6">
    <location>
        <begin position="397"/>
        <end position="418"/>
    </location>
</feature>
<keyword evidence="5 6" id="KW-0472">Membrane</keyword>
<comment type="caution">
    <text evidence="8">The sequence shown here is derived from an EMBL/GenBank/DDBJ whole genome shotgun (WGS) entry which is preliminary data.</text>
</comment>
<feature type="transmembrane region" description="Helical" evidence="6">
    <location>
        <begin position="362"/>
        <end position="385"/>
    </location>
</feature>
<evidence type="ECO:0000256" key="6">
    <source>
        <dbReference type="SAM" id="Phobius"/>
    </source>
</evidence>
<keyword evidence="9" id="KW-1185">Reference proteome</keyword>
<organism evidence="8 9">
    <name type="scientific">Desulfosporosinus acididurans</name>
    <dbReference type="NCBI Taxonomy" id="476652"/>
    <lineage>
        <taxon>Bacteria</taxon>
        <taxon>Bacillati</taxon>
        <taxon>Bacillota</taxon>
        <taxon>Clostridia</taxon>
        <taxon>Eubacteriales</taxon>
        <taxon>Desulfitobacteriaceae</taxon>
        <taxon>Desulfosporosinus</taxon>
    </lineage>
</organism>
<dbReference type="InterPro" id="IPR005828">
    <property type="entry name" value="MFS_sugar_transport-like"/>
</dbReference>
<dbReference type="PROSITE" id="PS50850">
    <property type="entry name" value="MFS"/>
    <property type="match status" value="1"/>
</dbReference>
<dbReference type="SUPFAM" id="SSF103473">
    <property type="entry name" value="MFS general substrate transporter"/>
    <property type="match status" value="1"/>
</dbReference>
<dbReference type="PANTHER" id="PTHR23511">
    <property type="entry name" value="SYNAPTIC VESICLE GLYCOPROTEIN 2"/>
    <property type="match status" value="1"/>
</dbReference>
<evidence type="ECO:0000256" key="2">
    <source>
        <dbReference type="ARBA" id="ARBA00022448"/>
    </source>
</evidence>
<keyword evidence="2" id="KW-0813">Transport</keyword>
<dbReference type="EMBL" id="LDZY01000009">
    <property type="protein sequence ID" value="KLU65261.1"/>
    <property type="molecule type" value="Genomic_DNA"/>
</dbReference>
<dbReference type="GO" id="GO:0022857">
    <property type="term" value="F:transmembrane transporter activity"/>
    <property type="evidence" value="ECO:0007669"/>
    <property type="project" value="InterPro"/>
</dbReference>
<dbReference type="PROSITE" id="PS00217">
    <property type="entry name" value="SUGAR_TRANSPORT_2"/>
    <property type="match status" value="1"/>
</dbReference>
<reference evidence="8 9" key="1">
    <citation type="submission" date="2015-06" db="EMBL/GenBank/DDBJ databases">
        <title>Draft genome of the moderately acidophilic sulfate reducer Candidatus Desulfosporosinus acididurans strain M1.</title>
        <authorList>
            <person name="Poehlein A."/>
            <person name="Petzsch P."/>
            <person name="Johnson B.D."/>
            <person name="Schloemann M."/>
            <person name="Daniel R."/>
            <person name="Muehling M."/>
        </authorList>
    </citation>
    <scope>NUCLEOTIDE SEQUENCE [LARGE SCALE GENOMIC DNA]</scope>
    <source>
        <strain evidence="8 9">M1</strain>
    </source>
</reference>
<gene>
    <name evidence="8" type="primary">naiP_2</name>
    <name evidence="8" type="ORF">DEAC_c28130</name>
</gene>
<sequence length="482" mass="52370">MTTKSESGQRNQIIAALDEAPLSLFHLRAVITSGLGFFTDAYDLFIIGAAMVLIQSQWHLNRSTLGLLGSTSLMAAFLGSFVFGRLADLWGRKKMYGLEASFMALGAIISAFSPNITWLLISRFIMGVGIGGDYPVSAVIMTEYANRKDRGKLVGMVFSMQAVGLILGPIVALTLLASGISHNLAWRLMLGLGALPALFSIYLRLKMPESPRYVSQVLGKEHEAAGNLQAYTGGQVKVEKADGLSQHKRLSVWSFLTNWTLLKTLIGTAGTWFIFDYAYYGNTISTPLIIKMISPQTNLVTTEAWSVIIFAIAAVPGYILAFLTIDRIGHKRLQLIGFAVMGLAFFAMGIIPHITMLLGPFLLLYGISYFFAEFGPNMTTFVLPAELYPVSLRTTGHGLSAGFAKIGAFVGVFVFPVLSKHLGLRGTLLVSAIFAAVGFLLTFLLPEPAQKSMENLNTEVVPVKSGTNTSCELFSEHLPQKV</sequence>
<keyword evidence="3 6" id="KW-0812">Transmembrane</keyword>
<feature type="transmembrane region" description="Helical" evidence="6">
    <location>
        <begin position="64"/>
        <end position="83"/>
    </location>
</feature>
<feature type="domain" description="Major facilitator superfamily (MFS) profile" evidence="7">
    <location>
        <begin position="29"/>
        <end position="450"/>
    </location>
</feature>
<name>A0A0J1IKL6_9FIRM</name>
<dbReference type="STRING" id="476652.DEAC_c28130"/>
<dbReference type="PANTHER" id="PTHR23511:SF34">
    <property type="entry name" value="SYNAPTIC VESICLE GLYCOPROTEIN 2"/>
    <property type="match status" value="1"/>
</dbReference>
<feature type="transmembrane region" description="Helical" evidence="6">
    <location>
        <begin position="41"/>
        <end position="58"/>
    </location>
</feature>
<feature type="transmembrane region" description="Helical" evidence="6">
    <location>
        <begin position="335"/>
        <end position="356"/>
    </location>
</feature>
<evidence type="ECO:0000256" key="1">
    <source>
        <dbReference type="ARBA" id="ARBA00004651"/>
    </source>
</evidence>
<accession>A0A0J1IKL6</accession>
<dbReference type="Gene3D" id="1.20.1250.20">
    <property type="entry name" value="MFS general substrate transporter like domains"/>
    <property type="match status" value="1"/>
</dbReference>
<dbReference type="Proteomes" id="UP000036356">
    <property type="component" value="Unassembled WGS sequence"/>
</dbReference>
<feature type="transmembrane region" description="Helical" evidence="6">
    <location>
        <begin position="424"/>
        <end position="445"/>
    </location>
</feature>
<feature type="transmembrane region" description="Helical" evidence="6">
    <location>
        <begin position="153"/>
        <end position="178"/>
    </location>
</feature>
<keyword evidence="4 6" id="KW-1133">Transmembrane helix</keyword>
<dbReference type="AlphaFoldDB" id="A0A0J1IKL6"/>